<keyword evidence="2" id="KW-1185">Reference proteome</keyword>
<dbReference type="InterPro" id="IPR047727">
    <property type="entry name" value="Sce7725-like"/>
</dbReference>
<accession>A0A1M6M432</accession>
<proteinExistence type="predicted"/>
<name>A0A1M6M432_9FLAO</name>
<evidence type="ECO:0000313" key="1">
    <source>
        <dbReference type="EMBL" id="SHJ78130.1"/>
    </source>
</evidence>
<dbReference type="Proteomes" id="UP000184172">
    <property type="component" value="Unassembled WGS sequence"/>
</dbReference>
<gene>
    <name evidence="1" type="ORF">SAMN04487908_12545</name>
</gene>
<organism evidence="1 2">
    <name type="scientific">Aequorivita viscosa</name>
    <dbReference type="NCBI Taxonomy" id="797419"/>
    <lineage>
        <taxon>Bacteria</taxon>
        <taxon>Pseudomonadati</taxon>
        <taxon>Bacteroidota</taxon>
        <taxon>Flavobacteriia</taxon>
        <taxon>Flavobacteriales</taxon>
        <taxon>Flavobacteriaceae</taxon>
        <taxon>Aequorivita</taxon>
    </lineage>
</organism>
<dbReference type="NCBIfam" id="NF033831">
    <property type="entry name" value="sce7725_fam"/>
    <property type="match status" value="1"/>
</dbReference>
<dbReference type="EMBL" id="FQYV01000025">
    <property type="protein sequence ID" value="SHJ78130.1"/>
    <property type="molecule type" value="Genomic_DNA"/>
</dbReference>
<reference evidence="2" key="1">
    <citation type="submission" date="2016-11" db="EMBL/GenBank/DDBJ databases">
        <authorList>
            <person name="Varghese N."/>
            <person name="Submissions S."/>
        </authorList>
    </citation>
    <scope>NUCLEOTIDE SEQUENCE [LARGE SCALE GENOMIC DNA]</scope>
    <source>
        <strain evidence="2">DSM 26349</strain>
    </source>
</reference>
<dbReference type="RefSeq" id="WP_073220688.1">
    <property type="nucleotide sequence ID" value="NZ_FNNS01000024.1"/>
</dbReference>
<evidence type="ECO:0000313" key="2">
    <source>
        <dbReference type="Proteomes" id="UP000184172"/>
    </source>
</evidence>
<protein>
    <recommendedName>
        <fullName evidence="3">Sce7725 family protein</fullName>
    </recommendedName>
</protein>
<evidence type="ECO:0008006" key="3">
    <source>
        <dbReference type="Google" id="ProtNLM"/>
    </source>
</evidence>
<sequence length="311" mass="36934">MYYPVLRARQFELIMLRELARERVLKDYILPILEPVKESYNNLNLALREFEQSNQHAYLILNPEFGQKIGDTLYYLDYIHDLELDLFIPAFHYRNNRDYIIENIKKFDLKDIMLLCGNDISMEDEEFKHLAEMPQISSITMNDPQRNRSLDRYIKTLRKTYIRLDDLFEKQVRNSDFLDIQEHRFSEEHLFYDEEKYNGFADYTVLPSEFIDGGSTPRAVVIHLTYMKENGQIWIRHFTSETNDSIANVQGKFAEAAKKAVEFCRENELTNSAIAELEDYYDREHYPGLGVVKKIGIKNHLLVVQKYLKSK</sequence>
<dbReference type="STRING" id="797419.SAMN05216556_12415"/>
<dbReference type="OrthoDB" id="8910160at2"/>
<dbReference type="AlphaFoldDB" id="A0A1M6M432"/>